<dbReference type="CDD" id="cd03112">
    <property type="entry name" value="CobW-like"/>
    <property type="match status" value="1"/>
</dbReference>
<keyword evidence="2" id="KW-0378">Hydrolase</keyword>
<comment type="similarity">
    <text evidence="4">Belongs to the SIMIBI class G3E GTPase family. ZNG1 subfamily.</text>
</comment>
<dbReference type="InterPro" id="IPR036627">
    <property type="entry name" value="CobW-likC_sf"/>
</dbReference>
<dbReference type="Proteomes" id="UP001193389">
    <property type="component" value="Chromosome"/>
</dbReference>
<keyword evidence="1" id="KW-0547">Nucleotide-binding</keyword>
<dbReference type="Pfam" id="PF02492">
    <property type="entry name" value="cobW"/>
    <property type="match status" value="1"/>
</dbReference>
<dbReference type="GO" id="GO:0005737">
    <property type="term" value="C:cytoplasm"/>
    <property type="evidence" value="ECO:0007669"/>
    <property type="project" value="TreeGrafter"/>
</dbReference>
<dbReference type="EMBL" id="AP018694">
    <property type="protein sequence ID" value="BBE19317.1"/>
    <property type="molecule type" value="Genomic_DNA"/>
</dbReference>
<evidence type="ECO:0000259" key="7">
    <source>
        <dbReference type="SMART" id="SM00833"/>
    </source>
</evidence>
<dbReference type="GO" id="GO:0000166">
    <property type="term" value="F:nucleotide binding"/>
    <property type="evidence" value="ECO:0007669"/>
    <property type="project" value="UniProtKB-KW"/>
</dbReference>
<dbReference type="Gene3D" id="3.40.50.300">
    <property type="entry name" value="P-loop containing nucleotide triphosphate hydrolases"/>
    <property type="match status" value="1"/>
</dbReference>
<evidence type="ECO:0000256" key="3">
    <source>
        <dbReference type="ARBA" id="ARBA00023186"/>
    </source>
</evidence>
<evidence type="ECO:0000256" key="1">
    <source>
        <dbReference type="ARBA" id="ARBA00022741"/>
    </source>
</evidence>
<sequence>MEQKRIPVTIITGFLGAGKTSLLNKLIGKHPEKKFAIIENEFGETGIDGGLIATATDAIFELNNGCICCSLGEDFLHTLETLLGSSYEFDHLLIETTGIADPSGIVDAFISGNTVQERFRIDSVVCVADAENMEDLFDEQPEVRLQLALADLVLLNKTDCVHSDYLTHLTRLIKQVAPMAKIVNTTFCNVDGTAVLDTNSFSGEVVEKSTLSFFGMDLQEKKQAGQKSFIHNPQSHESNPKHDISSVGFTFEGSFDVNKFGLWMQNYLYFNRENIFRVKGIMSFDQTEDQFVFHAVRSSFMFEVGKPWGNAARFSKLVFIGKNISGQELEANLLQLLAK</sequence>
<dbReference type="InterPro" id="IPR051316">
    <property type="entry name" value="Zinc-reg_GTPase_activator"/>
</dbReference>
<keyword evidence="3" id="KW-0143">Chaperone</keyword>
<evidence type="ECO:0000256" key="6">
    <source>
        <dbReference type="ARBA" id="ARBA00049117"/>
    </source>
</evidence>
<evidence type="ECO:0000313" key="9">
    <source>
        <dbReference type="Proteomes" id="UP001193389"/>
    </source>
</evidence>
<dbReference type="SUPFAM" id="SSF90002">
    <property type="entry name" value="Hypothetical protein YjiA, C-terminal domain"/>
    <property type="match status" value="1"/>
</dbReference>
<dbReference type="InterPro" id="IPR011629">
    <property type="entry name" value="CobW-like_C"/>
</dbReference>
<reference evidence="8" key="1">
    <citation type="journal article" date="2020" name="Int. J. Syst. Evol. Microbiol.">
        <title>Aquipluma nitroreducens gen. nov. sp. nov., a novel facultatively anaerobic bacterium isolated from a freshwater lake.</title>
        <authorList>
            <person name="Watanabe M."/>
            <person name="Kojima H."/>
            <person name="Fukui M."/>
        </authorList>
    </citation>
    <scope>NUCLEOTIDE SEQUENCE</scope>
    <source>
        <strain evidence="8">MeG22</strain>
    </source>
</reference>
<name>A0A5K7SCY1_9BACT</name>
<organism evidence="8 9">
    <name type="scientific">Aquipluma nitroreducens</name>
    <dbReference type="NCBI Taxonomy" id="2010828"/>
    <lineage>
        <taxon>Bacteria</taxon>
        <taxon>Pseudomonadati</taxon>
        <taxon>Bacteroidota</taxon>
        <taxon>Bacteroidia</taxon>
        <taxon>Marinilabiliales</taxon>
        <taxon>Prolixibacteraceae</taxon>
        <taxon>Aquipluma</taxon>
    </lineage>
</organism>
<dbReference type="PANTHER" id="PTHR13748:SF62">
    <property type="entry name" value="COBW DOMAIN-CONTAINING PROTEIN"/>
    <property type="match status" value="1"/>
</dbReference>
<evidence type="ECO:0000256" key="4">
    <source>
        <dbReference type="ARBA" id="ARBA00034320"/>
    </source>
</evidence>
<feature type="domain" description="CobW C-terminal" evidence="7">
    <location>
        <begin position="244"/>
        <end position="337"/>
    </location>
</feature>
<dbReference type="RefSeq" id="WP_318347572.1">
    <property type="nucleotide sequence ID" value="NZ_AP018694.1"/>
</dbReference>
<protein>
    <submittedName>
        <fullName evidence="8">Metal chaperone</fullName>
    </submittedName>
</protein>
<gene>
    <name evidence="8" type="ORF">AQPE_3502</name>
</gene>
<dbReference type="InterPro" id="IPR027417">
    <property type="entry name" value="P-loop_NTPase"/>
</dbReference>
<proteinExistence type="inferred from homology"/>
<dbReference type="Pfam" id="PF07683">
    <property type="entry name" value="CobW_C"/>
    <property type="match status" value="1"/>
</dbReference>
<dbReference type="SMART" id="SM00833">
    <property type="entry name" value="CobW_C"/>
    <property type="match status" value="1"/>
</dbReference>
<dbReference type="KEGG" id="anf:AQPE_3502"/>
<dbReference type="InterPro" id="IPR003495">
    <property type="entry name" value="CobW/HypB/UreG_nucleotide-bd"/>
</dbReference>
<evidence type="ECO:0000256" key="2">
    <source>
        <dbReference type="ARBA" id="ARBA00022801"/>
    </source>
</evidence>
<dbReference type="SUPFAM" id="SSF52540">
    <property type="entry name" value="P-loop containing nucleoside triphosphate hydrolases"/>
    <property type="match status" value="1"/>
</dbReference>
<evidence type="ECO:0000256" key="5">
    <source>
        <dbReference type="ARBA" id="ARBA00045658"/>
    </source>
</evidence>
<dbReference type="Gene3D" id="3.30.1220.10">
    <property type="entry name" value="CobW-like, C-terminal domain"/>
    <property type="match status" value="1"/>
</dbReference>
<dbReference type="PANTHER" id="PTHR13748">
    <property type="entry name" value="COBW-RELATED"/>
    <property type="match status" value="1"/>
</dbReference>
<comment type="catalytic activity">
    <reaction evidence="6">
        <text>GTP + H2O = GDP + phosphate + H(+)</text>
        <dbReference type="Rhea" id="RHEA:19669"/>
        <dbReference type="ChEBI" id="CHEBI:15377"/>
        <dbReference type="ChEBI" id="CHEBI:15378"/>
        <dbReference type="ChEBI" id="CHEBI:37565"/>
        <dbReference type="ChEBI" id="CHEBI:43474"/>
        <dbReference type="ChEBI" id="CHEBI:58189"/>
    </reaction>
    <physiologicalReaction direction="left-to-right" evidence="6">
        <dbReference type="Rhea" id="RHEA:19670"/>
    </physiologicalReaction>
</comment>
<dbReference type="GO" id="GO:0016787">
    <property type="term" value="F:hydrolase activity"/>
    <property type="evidence" value="ECO:0007669"/>
    <property type="project" value="UniProtKB-KW"/>
</dbReference>
<dbReference type="AlphaFoldDB" id="A0A5K7SCY1"/>
<comment type="function">
    <text evidence="5">Zinc chaperone that directly transfers zinc cofactor to target proteins, thereby activating them. Zinc is transferred from the CXCC motif in the GTPase domain to the zinc binding site in target proteins in a process requiring GTP hydrolysis.</text>
</comment>
<keyword evidence="9" id="KW-1185">Reference proteome</keyword>
<accession>A0A5K7SCY1</accession>
<evidence type="ECO:0000313" key="8">
    <source>
        <dbReference type="EMBL" id="BBE19317.1"/>
    </source>
</evidence>